<name>A0A8K0S9X0_9HYPO</name>
<proteinExistence type="predicted"/>
<organism evidence="2 3">
    <name type="scientific">Fusarium tricinctum</name>
    <dbReference type="NCBI Taxonomy" id="61284"/>
    <lineage>
        <taxon>Eukaryota</taxon>
        <taxon>Fungi</taxon>
        <taxon>Dikarya</taxon>
        <taxon>Ascomycota</taxon>
        <taxon>Pezizomycotina</taxon>
        <taxon>Sordariomycetes</taxon>
        <taxon>Hypocreomycetidae</taxon>
        <taxon>Hypocreales</taxon>
        <taxon>Nectriaceae</taxon>
        <taxon>Fusarium</taxon>
        <taxon>Fusarium tricinctum species complex</taxon>
    </lineage>
</organism>
<sequence length="168" mass="19113">MSVTYSACRATYCGLLPRVGICFLMHAPSTQYLTFLLSTSFPLITAAVLLHLHLQRTQRVLLLVKMRELLQNWDLTSSPRAMYSPNQMTHAPCFSMKGVRRLSNKYDDLLCFGSGTTVAIIDVLGFFLPYFCSSCMKEPDQMYLETRNSRGGLMERIMMMETTMVSTH</sequence>
<evidence type="ECO:0000313" key="3">
    <source>
        <dbReference type="Proteomes" id="UP000813427"/>
    </source>
</evidence>
<dbReference type="EMBL" id="JAGPXF010000001">
    <property type="protein sequence ID" value="KAH7262547.1"/>
    <property type="molecule type" value="Genomic_DNA"/>
</dbReference>
<keyword evidence="1" id="KW-0812">Transmembrane</keyword>
<reference evidence="2" key="1">
    <citation type="journal article" date="2021" name="Nat. Commun.">
        <title>Genetic determinants of endophytism in the Arabidopsis root mycobiome.</title>
        <authorList>
            <person name="Mesny F."/>
            <person name="Miyauchi S."/>
            <person name="Thiergart T."/>
            <person name="Pickel B."/>
            <person name="Atanasova L."/>
            <person name="Karlsson M."/>
            <person name="Huettel B."/>
            <person name="Barry K.W."/>
            <person name="Haridas S."/>
            <person name="Chen C."/>
            <person name="Bauer D."/>
            <person name="Andreopoulos W."/>
            <person name="Pangilinan J."/>
            <person name="LaButti K."/>
            <person name="Riley R."/>
            <person name="Lipzen A."/>
            <person name="Clum A."/>
            <person name="Drula E."/>
            <person name="Henrissat B."/>
            <person name="Kohler A."/>
            <person name="Grigoriev I.V."/>
            <person name="Martin F.M."/>
            <person name="Hacquard S."/>
        </authorList>
    </citation>
    <scope>NUCLEOTIDE SEQUENCE</scope>
    <source>
        <strain evidence="2">MPI-SDFR-AT-0068</strain>
    </source>
</reference>
<comment type="caution">
    <text evidence="2">The sequence shown here is derived from an EMBL/GenBank/DDBJ whole genome shotgun (WGS) entry which is preliminary data.</text>
</comment>
<keyword evidence="1" id="KW-0472">Membrane</keyword>
<feature type="transmembrane region" description="Helical" evidence="1">
    <location>
        <begin position="32"/>
        <end position="52"/>
    </location>
</feature>
<evidence type="ECO:0000313" key="2">
    <source>
        <dbReference type="EMBL" id="KAH7262547.1"/>
    </source>
</evidence>
<keyword evidence="3" id="KW-1185">Reference proteome</keyword>
<gene>
    <name evidence="2" type="ORF">BKA59DRAFT_32223</name>
</gene>
<protein>
    <submittedName>
        <fullName evidence="2">Uncharacterized protein</fullName>
    </submittedName>
</protein>
<dbReference type="Proteomes" id="UP000813427">
    <property type="component" value="Unassembled WGS sequence"/>
</dbReference>
<feature type="transmembrane region" description="Helical" evidence="1">
    <location>
        <begin position="109"/>
        <end position="131"/>
    </location>
</feature>
<accession>A0A8K0S9X0</accession>
<keyword evidence="1" id="KW-1133">Transmembrane helix</keyword>
<dbReference type="AlphaFoldDB" id="A0A8K0S9X0"/>
<evidence type="ECO:0000256" key="1">
    <source>
        <dbReference type="SAM" id="Phobius"/>
    </source>
</evidence>